<accession>A0AAE0BUR2</accession>
<feature type="transmembrane region" description="Helical" evidence="1">
    <location>
        <begin position="158"/>
        <end position="179"/>
    </location>
</feature>
<comment type="caution">
    <text evidence="2">The sequence shown here is derived from an EMBL/GenBank/DDBJ whole genome shotgun (WGS) entry which is preliminary data.</text>
</comment>
<reference evidence="2 3" key="1">
    <citation type="journal article" date="2015" name="Genome Biol. Evol.">
        <title>Comparative Genomics of a Bacterivorous Green Alga Reveals Evolutionary Causalities and Consequences of Phago-Mixotrophic Mode of Nutrition.</title>
        <authorList>
            <person name="Burns J.A."/>
            <person name="Paasch A."/>
            <person name="Narechania A."/>
            <person name="Kim E."/>
        </authorList>
    </citation>
    <scope>NUCLEOTIDE SEQUENCE [LARGE SCALE GENOMIC DNA]</scope>
    <source>
        <strain evidence="2 3">PLY_AMNH</strain>
    </source>
</reference>
<protein>
    <submittedName>
        <fullName evidence="2">Uncharacterized protein</fullName>
    </submittedName>
</protein>
<keyword evidence="1" id="KW-0472">Membrane</keyword>
<evidence type="ECO:0000313" key="2">
    <source>
        <dbReference type="EMBL" id="KAK3242568.1"/>
    </source>
</evidence>
<sequence length="217" mass="24433">MGGFFLYTSLDRARLAAARKTTIVCNLAVCASRAKAVVGSDPLYARLSANMLRHLIEHGMLSIGNTRTLPLQRDKLFDNLHELWDEEARRLQEGEAYIKYFTKDLKNVLNLTLYLQAFVRTRTSSDVVPVLYVSSTVLGILLPFEIHATDPTTTKYNAAWQVFFIVYIISCIAQITVFCETPRRVLNNGDPLIVYSQTLIQEILDATSSATKRLAVQ</sequence>
<keyword evidence="1" id="KW-1133">Transmembrane helix</keyword>
<evidence type="ECO:0000313" key="3">
    <source>
        <dbReference type="Proteomes" id="UP001190700"/>
    </source>
</evidence>
<dbReference type="EMBL" id="LGRX02033150">
    <property type="protein sequence ID" value="KAK3242568.1"/>
    <property type="molecule type" value="Genomic_DNA"/>
</dbReference>
<dbReference type="AlphaFoldDB" id="A0AAE0BUR2"/>
<gene>
    <name evidence="2" type="ORF">CYMTET_47727</name>
</gene>
<organism evidence="2 3">
    <name type="scientific">Cymbomonas tetramitiformis</name>
    <dbReference type="NCBI Taxonomy" id="36881"/>
    <lineage>
        <taxon>Eukaryota</taxon>
        <taxon>Viridiplantae</taxon>
        <taxon>Chlorophyta</taxon>
        <taxon>Pyramimonadophyceae</taxon>
        <taxon>Pyramimonadales</taxon>
        <taxon>Pyramimonadaceae</taxon>
        <taxon>Cymbomonas</taxon>
    </lineage>
</organism>
<keyword evidence="1" id="KW-0812">Transmembrane</keyword>
<feature type="transmembrane region" description="Helical" evidence="1">
    <location>
        <begin position="127"/>
        <end position="146"/>
    </location>
</feature>
<dbReference type="Proteomes" id="UP001190700">
    <property type="component" value="Unassembled WGS sequence"/>
</dbReference>
<proteinExistence type="predicted"/>
<name>A0AAE0BUR2_9CHLO</name>
<evidence type="ECO:0000256" key="1">
    <source>
        <dbReference type="SAM" id="Phobius"/>
    </source>
</evidence>
<keyword evidence="3" id="KW-1185">Reference proteome</keyword>